<proteinExistence type="inferred from homology"/>
<dbReference type="Gene3D" id="2.40.30.170">
    <property type="match status" value="1"/>
</dbReference>
<feature type="signal peptide" evidence="2">
    <location>
        <begin position="1"/>
        <end position="28"/>
    </location>
</feature>
<organism evidence="4 5">
    <name type="scientific">Shewanella sediminis (strain HAW-EB3)</name>
    <dbReference type="NCBI Taxonomy" id="425104"/>
    <lineage>
        <taxon>Bacteria</taxon>
        <taxon>Pseudomonadati</taxon>
        <taxon>Pseudomonadota</taxon>
        <taxon>Gammaproteobacteria</taxon>
        <taxon>Alteromonadales</taxon>
        <taxon>Shewanellaceae</taxon>
        <taxon>Shewanella</taxon>
    </lineage>
</organism>
<keyword evidence="2" id="KW-0732">Signal</keyword>
<name>A8FY95_SHESH</name>
<dbReference type="Pfam" id="PF25917">
    <property type="entry name" value="BSH_RND"/>
    <property type="match status" value="1"/>
</dbReference>
<dbReference type="GO" id="GO:0015562">
    <property type="term" value="F:efflux transmembrane transporter activity"/>
    <property type="evidence" value="ECO:0007669"/>
    <property type="project" value="TreeGrafter"/>
</dbReference>
<dbReference type="HOGENOM" id="CLU_018816_1_0_6"/>
<dbReference type="NCBIfam" id="TIGR01730">
    <property type="entry name" value="RND_mfp"/>
    <property type="match status" value="1"/>
</dbReference>
<evidence type="ECO:0000313" key="4">
    <source>
        <dbReference type="EMBL" id="ABV37818.1"/>
    </source>
</evidence>
<evidence type="ECO:0000256" key="2">
    <source>
        <dbReference type="SAM" id="SignalP"/>
    </source>
</evidence>
<protein>
    <submittedName>
        <fullName evidence="4">Putative efflux protein</fullName>
    </submittedName>
</protein>
<dbReference type="eggNOG" id="COG0845">
    <property type="taxonomic scope" value="Bacteria"/>
</dbReference>
<dbReference type="PROSITE" id="PS51257">
    <property type="entry name" value="PROKAR_LIPOPROTEIN"/>
    <property type="match status" value="1"/>
</dbReference>
<accession>A8FY95</accession>
<dbReference type="GO" id="GO:1990281">
    <property type="term" value="C:efflux pump complex"/>
    <property type="evidence" value="ECO:0007669"/>
    <property type="project" value="TreeGrafter"/>
</dbReference>
<dbReference type="Gene3D" id="1.10.287.470">
    <property type="entry name" value="Helix hairpin bin"/>
    <property type="match status" value="1"/>
</dbReference>
<dbReference type="SUPFAM" id="SSF111369">
    <property type="entry name" value="HlyD-like secretion proteins"/>
    <property type="match status" value="1"/>
</dbReference>
<reference evidence="4 5" key="1">
    <citation type="submission" date="2007-08" db="EMBL/GenBank/DDBJ databases">
        <title>Complete sequence of Shewanella sediminis HAW-EB3.</title>
        <authorList>
            <consortium name="US DOE Joint Genome Institute"/>
            <person name="Copeland A."/>
            <person name="Lucas S."/>
            <person name="Lapidus A."/>
            <person name="Barry K."/>
            <person name="Glavina del Rio T."/>
            <person name="Dalin E."/>
            <person name="Tice H."/>
            <person name="Pitluck S."/>
            <person name="Chertkov O."/>
            <person name="Brettin T."/>
            <person name="Bruce D."/>
            <person name="Detter J.C."/>
            <person name="Han C."/>
            <person name="Schmutz J."/>
            <person name="Larimer F."/>
            <person name="Land M."/>
            <person name="Hauser L."/>
            <person name="Kyrpides N."/>
            <person name="Kim E."/>
            <person name="Zhao J.-S."/>
            <person name="Richardson P."/>
        </authorList>
    </citation>
    <scope>NUCLEOTIDE SEQUENCE [LARGE SCALE GENOMIC DNA]</scope>
    <source>
        <strain evidence="4 5">HAW-EB3</strain>
    </source>
</reference>
<dbReference type="OrthoDB" id="2110899at2"/>
<dbReference type="STRING" id="425104.Ssed_3214"/>
<dbReference type="PANTHER" id="PTHR30469:SF15">
    <property type="entry name" value="HLYD FAMILY OF SECRETION PROTEINS"/>
    <property type="match status" value="1"/>
</dbReference>
<dbReference type="KEGG" id="sse:Ssed_3214"/>
<gene>
    <name evidence="4" type="ordered locus">Ssed_3214</name>
</gene>
<dbReference type="EMBL" id="CP000821">
    <property type="protein sequence ID" value="ABV37818.1"/>
    <property type="molecule type" value="Genomic_DNA"/>
</dbReference>
<keyword evidence="5" id="KW-1185">Reference proteome</keyword>
<dbReference type="InterPro" id="IPR058625">
    <property type="entry name" value="MdtA-like_BSH"/>
</dbReference>
<dbReference type="RefSeq" id="WP_012143548.1">
    <property type="nucleotide sequence ID" value="NC_009831.1"/>
</dbReference>
<dbReference type="Gene3D" id="2.40.50.100">
    <property type="match status" value="1"/>
</dbReference>
<comment type="similarity">
    <text evidence="1">Belongs to the membrane fusion protein (MFP) (TC 8.A.1) family.</text>
</comment>
<dbReference type="PANTHER" id="PTHR30469">
    <property type="entry name" value="MULTIDRUG RESISTANCE PROTEIN MDTA"/>
    <property type="match status" value="1"/>
</dbReference>
<dbReference type="Proteomes" id="UP000002015">
    <property type="component" value="Chromosome"/>
</dbReference>
<evidence type="ECO:0000259" key="3">
    <source>
        <dbReference type="Pfam" id="PF25917"/>
    </source>
</evidence>
<feature type="chain" id="PRO_5002719680" evidence="2">
    <location>
        <begin position="29"/>
        <end position="367"/>
    </location>
</feature>
<dbReference type="InterPro" id="IPR006143">
    <property type="entry name" value="RND_pump_MFP"/>
</dbReference>
<evidence type="ECO:0000313" key="5">
    <source>
        <dbReference type="Proteomes" id="UP000002015"/>
    </source>
</evidence>
<dbReference type="AlphaFoldDB" id="A8FY95"/>
<evidence type="ECO:0000256" key="1">
    <source>
        <dbReference type="ARBA" id="ARBA00009477"/>
    </source>
</evidence>
<feature type="domain" description="Multidrug resistance protein MdtA-like barrel-sandwich hybrid" evidence="3">
    <location>
        <begin position="66"/>
        <end position="189"/>
    </location>
</feature>
<sequence precursor="true">MTISRTLAGFGLAPLTLLILTGCGQAPAQPNSVITKAERPIQVMTLSDLQQANIKLFSGVLEATQTAKLSFKVPGTIEAMLVKSGDKVTQGQVLARLDPHDYQVLVLELEARLAEASASHELAAAELKRVKQAIADNAISAVNLDRSESGYKRSLAMVKVMRQNLQKAQDALSYTELKAPFSGVIGSQSQEAFEQTSPGISLFSLHQPNKLKAVVDIPENLISKLFFNQEATVSWYGGLKPVSAVLTEMNTLADPIKQTYSVQFLLAQSSQQMTPGKAINVSVNLGGGQGSYCLPYAALAGEGAAQSVYLVKDQMIIEKPVQVDAMEKNSVCVSGDLTTGDTVVTAGVHFLKPQQHIVATSVNAFSY</sequence>
<dbReference type="Gene3D" id="2.40.420.20">
    <property type="match status" value="1"/>
</dbReference>